<gene>
    <name evidence="2" type="ORF">SM757_24980</name>
</gene>
<dbReference type="Gene3D" id="2.60.120.10">
    <property type="entry name" value="Jelly Rolls"/>
    <property type="match status" value="1"/>
</dbReference>
<accession>A0ABU5ILQ4</accession>
<dbReference type="InterPro" id="IPR014710">
    <property type="entry name" value="RmlC-like_jellyroll"/>
</dbReference>
<evidence type="ECO:0000259" key="1">
    <source>
        <dbReference type="Pfam" id="PF07883"/>
    </source>
</evidence>
<dbReference type="InterPro" id="IPR013096">
    <property type="entry name" value="Cupin_2"/>
</dbReference>
<proteinExistence type="predicted"/>
<dbReference type="SUPFAM" id="SSF51182">
    <property type="entry name" value="RmlC-like cupins"/>
    <property type="match status" value="1"/>
</dbReference>
<sequence>MDEATLVNATVADRQAVVVKAGEGERLPVLGTQVRFLCEGAHMGRRFSMMEVTLPLDMGPPPHDHDWDEAYYVLEGDVRFQLGDESRLFTQGDFIYAPGGTLHAFKGASSTPARVLVLDAPATMEGFFREAAREITVFPRDLAKVPALGQKHQLRFRPPA</sequence>
<dbReference type="InterPro" id="IPR053146">
    <property type="entry name" value="QDO-like"/>
</dbReference>
<keyword evidence="3" id="KW-1185">Reference proteome</keyword>
<reference evidence="2 3" key="1">
    <citation type="submission" date="2023-11" db="EMBL/GenBank/DDBJ databases">
        <title>Draft genome of Azohydromonas lata strain H1 (DSM1123), a polyhydroxyalkanoate producer.</title>
        <authorList>
            <person name="Traversa D."/>
            <person name="D'Addabbo P."/>
            <person name="Pazzani C."/>
            <person name="Manzari C."/>
            <person name="Chiara M."/>
            <person name="Scrascia M."/>
        </authorList>
    </citation>
    <scope>NUCLEOTIDE SEQUENCE [LARGE SCALE GENOMIC DNA]</scope>
    <source>
        <strain evidence="2 3">H1</strain>
    </source>
</reference>
<name>A0ABU5ILQ4_9BURK</name>
<dbReference type="Proteomes" id="UP001293718">
    <property type="component" value="Unassembled WGS sequence"/>
</dbReference>
<dbReference type="PANTHER" id="PTHR36440">
    <property type="entry name" value="PUTATIVE (AFU_ORTHOLOGUE AFUA_8G07350)-RELATED"/>
    <property type="match status" value="1"/>
</dbReference>
<protein>
    <submittedName>
        <fullName evidence="2">Cupin domain-containing protein</fullName>
    </submittedName>
</protein>
<dbReference type="EMBL" id="JAXOJX010000051">
    <property type="protein sequence ID" value="MDZ5459840.1"/>
    <property type="molecule type" value="Genomic_DNA"/>
</dbReference>
<comment type="caution">
    <text evidence="2">The sequence shown here is derived from an EMBL/GenBank/DDBJ whole genome shotgun (WGS) entry which is preliminary data.</text>
</comment>
<organism evidence="2 3">
    <name type="scientific">Azohydromonas lata</name>
    <dbReference type="NCBI Taxonomy" id="45677"/>
    <lineage>
        <taxon>Bacteria</taxon>
        <taxon>Pseudomonadati</taxon>
        <taxon>Pseudomonadota</taxon>
        <taxon>Betaproteobacteria</taxon>
        <taxon>Burkholderiales</taxon>
        <taxon>Sphaerotilaceae</taxon>
        <taxon>Azohydromonas</taxon>
    </lineage>
</organism>
<evidence type="ECO:0000313" key="3">
    <source>
        <dbReference type="Proteomes" id="UP001293718"/>
    </source>
</evidence>
<evidence type="ECO:0000313" key="2">
    <source>
        <dbReference type="EMBL" id="MDZ5459840.1"/>
    </source>
</evidence>
<dbReference type="RefSeq" id="WP_322467469.1">
    <property type="nucleotide sequence ID" value="NZ_JAXOJX010000051.1"/>
</dbReference>
<feature type="domain" description="Cupin type-2" evidence="1">
    <location>
        <begin position="55"/>
        <end position="118"/>
    </location>
</feature>
<dbReference type="InterPro" id="IPR011051">
    <property type="entry name" value="RmlC_Cupin_sf"/>
</dbReference>
<dbReference type="Pfam" id="PF07883">
    <property type="entry name" value="Cupin_2"/>
    <property type="match status" value="1"/>
</dbReference>
<dbReference type="PANTHER" id="PTHR36440:SF1">
    <property type="entry name" value="PUTATIVE (AFU_ORTHOLOGUE AFUA_8G07350)-RELATED"/>
    <property type="match status" value="1"/>
</dbReference>